<protein>
    <submittedName>
        <fullName evidence="2">Uncharacterized protein</fullName>
    </submittedName>
</protein>
<organism evidence="2 3">
    <name type="scientific">Clitoria ternatea</name>
    <name type="common">Butterfly pea</name>
    <dbReference type="NCBI Taxonomy" id="43366"/>
    <lineage>
        <taxon>Eukaryota</taxon>
        <taxon>Viridiplantae</taxon>
        <taxon>Streptophyta</taxon>
        <taxon>Embryophyta</taxon>
        <taxon>Tracheophyta</taxon>
        <taxon>Spermatophyta</taxon>
        <taxon>Magnoliopsida</taxon>
        <taxon>eudicotyledons</taxon>
        <taxon>Gunneridae</taxon>
        <taxon>Pentapetalae</taxon>
        <taxon>rosids</taxon>
        <taxon>fabids</taxon>
        <taxon>Fabales</taxon>
        <taxon>Fabaceae</taxon>
        <taxon>Papilionoideae</taxon>
        <taxon>50 kb inversion clade</taxon>
        <taxon>NPAAA clade</taxon>
        <taxon>indigoferoid/millettioid clade</taxon>
        <taxon>Phaseoleae</taxon>
        <taxon>Clitoria</taxon>
    </lineage>
</organism>
<name>A0AAN9P5G8_CLITE</name>
<keyword evidence="3" id="KW-1185">Reference proteome</keyword>
<feature type="region of interest" description="Disordered" evidence="1">
    <location>
        <begin position="1"/>
        <end position="43"/>
    </location>
</feature>
<dbReference type="AlphaFoldDB" id="A0AAN9P5G8"/>
<evidence type="ECO:0000313" key="2">
    <source>
        <dbReference type="EMBL" id="KAK7285394.1"/>
    </source>
</evidence>
<proteinExistence type="predicted"/>
<sequence>MILKRSWNSCKSNFSSKRKQELRYLDDSNESQPIGYDGDGLEGKDETKIGVGAAVLPAAEGGGEELDGDAVRLGDDGGESVVGEERVGRTADANKVVVAGLIGEGSPLKGFIYGVRS</sequence>
<evidence type="ECO:0000313" key="3">
    <source>
        <dbReference type="Proteomes" id="UP001359559"/>
    </source>
</evidence>
<dbReference type="Proteomes" id="UP001359559">
    <property type="component" value="Unassembled WGS sequence"/>
</dbReference>
<gene>
    <name evidence="2" type="ORF">RJT34_20164</name>
</gene>
<feature type="compositionally biased region" description="Polar residues" evidence="1">
    <location>
        <begin position="1"/>
        <end position="15"/>
    </location>
</feature>
<dbReference type="EMBL" id="JAYKXN010000005">
    <property type="protein sequence ID" value="KAK7285394.1"/>
    <property type="molecule type" value="Genomic_DNA"/>
</dbReference>
<reference evidence="2 3" key="1">
    <citation type="submission" date="2024-01" db="EMBL/GenBank/DDBJ databases">
        <title>The genomes of 5 underutilized Papilionoideae crops provide insights into root nodulation and disease resistance.</title>
        <authorList>
            <person name="Yuan L."/>
        </authorList>
    </citation>
    <scope>NUCLEOTIDE SEQUENCE [LARGE SCALE GENOMIC DNA]</scope>
    <source>
        <strain evidence="2">LY-2023</strain>
        <tissue evidence="2">Leaf</tissue>
    </source>
</reference>
<comment type="caution">
    <text evidence="2">The sequence shown here is derived from an EMBL/GenBank/DDBJ whole genome shotgun (WGS) entry which is preliminary data.</text>
</comment>
<accession>A0AAN9P5G8</accession>
<evidence type="ECO:0000256" key="1">
    <source>
        <dbReference type="SAM" id="MobiDB-lite"/>
    </source>
</evidence>